<sequence length="50" mass="5409">MENLYLHTLNTAGISGSKEKKAAAATTGKIHRIQMTPIICTASVLVLKRK</sequence>
<dbReference type="Proteomes" id="UP000005396">
    <property type="component" value="Unassembled WGS sequence"/>
</dbReference>
<proteinExistence type="predicted"/>
<protein>
    <submittedName>
        <fullName evidence="1">Uncharacterized protein</fullName>
    </submittedName>
</protein>
<organism evidence="1 2">
    <name type="scientific">Enterocloster bolteae (strain ATCC BAA-613 / DSM 15670 / CCUG 46953 / JCM 12243 / WAL 16351)</name>
    <name type="common">Clostridium bolteae</name>
    <dbReference type="NCBI Taxonomy" id="411902"/>
    <lineage>
        <taxon>Bacteria</taxon>
        <taxon>Bacillati</taxon>
        <taxon>Bacillota</taxon>
        <taxon>Clostridia</taxon>
        <taxon>Lachnospirales</taxon>
        <taxon>Lachnospiraceae</taxon>
        <taxon>Enterocloster</taxon>
    </lineage>
</organism>
<evidence type="ECO:0000313" key="1">
    <source>
        <dbReference type="EMBL" id="EDP18980.1"/>
    </source>
</evidence>
<dbReference type="PaxDb" id="411902-CLOBOL_00415"/>
<dbReference type="HOGENOM" id="CLU_3116275_0_0_9"/>
<name>A8RHH0_ENTBW</name>
<gene>
    <name evidence="1" type="ORF">CLOBOL_00415</name>
</gene>
<dbReference type="EMBL" id="ABCC02000009">
    <property type="protein sequence ID" value="EDP18980.1"/>
    <property type="molecule type" value="Genomic_DNA"/>
</dbReference>
<accession>A8RHH0</accession>
<evidence type="ECO:0000313" key="2">
    <source>
        <dbReference type="Proteomes" id="UP000005396"/>
    </source>
</evidence>
<reference evidence="1 2" key="1">
    <citation type="submission" date="2007-08" db="EMBL/GenBank/DDBJ databases">
        <authorList>
            <person name="Fulton L."/>
            <person name="Clifton S."/>
            <person name="Fulton B."/>
            <person name="Xu J."/>
            <person name="Minx P."/>
            <person name="Pepin K.H."/>
            <person name="Johnson M."/>
            <person name="Thiruvilangam P."/>
            <person name="Bhonagiri V."/>
            <person name="Nash W.E."/>
            <person name="Mardis E.R."/>
            <person name="Wilson R.K."/>
        </authorList>
    </citation>
    <scope>NUCLEOTIDE SEQUENCE [LARGE SCALE GENOMIC DNA]</scope>
    <source>
        <strain evidence="2">ATCC BAA-613 / DSM 15670 / CCUG 46953 / JCM 12243 / WAL 16351</strain>
    </source>
</reference>
<dbReference type="AlphaFoldDB" id="A8RHH0"/>
<reference evidence="1 2" key="2">
    <citation type="submission" date="2007-09" db="EMBL/GenBank/DDBJ databases">
        <title>Draft genome sequence of Clostridium bolteae (ATCC BAA-613).</title>
        <authorList>
            <person name="Sudarsanam P."/>
            <person name="Ley R."/>
            <person name="Guruge J."/>
            <person name="Turnbaugh P.J."/>
            <person name="Mahowald M."/>
            <person name="Liep D."/>
            <person name="Gordon J."/>
        </authorList>
    </citation>
    <scope>NUCLEOTIDE SEQUENCE [LARGE SCALE GENOMIC DNA]</scope>
    <source>
        <strain evidence="2">ATCC BAA-613 / DSM 15670 / CCUG 46953 / JCM 12243 / WAL 16351</strain>
    </source>
</reference>
<comment type="caution">
    <text evidence="1">The sequence shown here is derived from an EMBL/GenBank/DDBJ whole genome shotgun (WGS) entry which is preliminary data.</text>
</comment>